<dbReference type="EMBL" id="MVDE01000003">
    <property type="protein sequence ID" value="PKQ68650.1"/>
    <property type="molecule type" value="Genomic_DNA"/>
</dbReference>
<evidence type="ECO:0000313" key="9">
    <source>
        <dbReference type="Proteomes" id="UP000233618"/>
    </source>
</evidence>
<evidence type="ECO:0000256" key="5">
    <source>
        <dbReference type="PROSITE-ProRule" id="PRU00169"/>
    </source>
</evidence>
<dbReference type="Gene3D" id="1.10.287.130">
    <property type="match status" value="1"/>
</dbReference>
<dbReference type="GO" id="GO:0000155">
    <property type="term" value="F:phosphorelay sensor kinase activity"/>
    <property type="evidence" value="ECO:0007669"/>
    <property type="project" value="TreeGrafter"/>
</dbReference>
<dbReference type="Proteomes" id="UP000233618">
    <property type="component" value="Unassembled WGS sequence"/>
</dbReference>
<keyword evidence="5" id="KW-0597">Phosphoprotein</keyword>
<evidence type="ECO:0000256" key="1">
    <source>
        <dbReference type="ARBA" id="ARBA00000085"/>
    </source>
</evidence>
<dbReference type="PRINTS" id="PR00344">
    <property type="entry name" value="BCTRLSENSOR"/>
</dbReference>
<dbReference type="PANTHER" id="PTHR43047:SF72">
    <property type="entry name" value="OSMOSENSING HISTIDINE PROTEIN KINASE SLN1"/>
    <property type="match status" value="1"/>
</dbReference>
<dbReference type="GO" id="GO:0005886">
    <property type="term" value="C:plasma membrane"/>
    <property type="evidence" value="ECO:0007669"/>
    <property type="project" value="TreeGrafter"/>
</dbReference>
<dbReference type="GO" id="GO:0009927">
    <property type="term" value="F:histidine phosphotransfer kinase activity"/>
    <property type="evidence" value="ECO:0007669"/>
    <property type="project" value="TreeGrafter"/>
</dbReference>
<dbReference type="InterPro" id="IPR036890">
    <property type="entry name" value="HATPase_C_sf"/>
</dbReference>
<keyword evidence="4" id="KW-0418">Kinase</keyword>
<evidence type="ECO:0000256" key="3">
    <source>
        <dbReference type="ARBA" id="ARBA00022679"/>
    </source>
</evidence>
<dbReference type="SUPFAM" id="SSF55874">
    <property type="entry name" value="ATPase domain of HSP90 chaperone/DNA topoisomerase II/histidine kinase"/>
    <property type="match status" value="1"/>
</dbReference>
<dbReference type="Gene3D" id="3.30.450.20">
    <property type="entry name" value="PAS domain"/>
    <property type="match status" value="2"/>
</dbReference>
<evidence type="ECO:0000259" key="6">
    <source>
        <dbReference type="PROSITE" id="PS50109"/>
    </source>
</evidence>
<comment type="caution">
    <text evidence="8">The sequence shown here is derived from an EMBL/GenBank/DDBJ whole genome shotgun (WGS) entry which is preliminary data.</text>
</comment>
<dbReference type="SUPFAM" id="SSF52172">
    <property type="entry name" value="CheY-like"/>
    <property type="match status" value="1"/>
</dbReference>
<accession>A0A2N3IEB7</accession>
<keyword evidence="3" id="KW-0808">Transferase</keyword>
<dbReference type="Pfam" id="PF02518">
    <property type="entry name" value="HATPase_c"/>
    <property type="match status" value="1"/>
</dbReference>
<dbReference type="PROSITE" id="PS50109">
    <property type="entry name" value="HIS_KIN"/>
    <property type="match status" value="1"/>
</dbReference>
<dbReference type="SUPFAM" id="SSF55785">
    <property type="entry name" value="PYP-like sensor domain (PAS domain)"/>
    <property type="match status" value="2"/>
</dbReference>
<dbReference type="EC" id="2.7.13.3" evidence="2"/>
<comment type="catalytic activity">
    <reaction evidence="1">
        <text>ATP + protein L-histidine = ADP + protein N-phospho-L-histidine.</text>
        <dbReference type="EC" id="2.7.13.3"/>
    </reaction>
</comment>
<dbReference type="InterPro" id="IPR011006">
    <property type="entry name" value="CheY-like_superfamily"/>
</dbReference>
<dbReference type="InterPro" id="IPR035965">
    <property type="entry name" value="PAS-like_dom_sf"/>
</dbReference>
<feature type="domain" description="Response regulatory" evidence="7">
    <location>
        <begin position="8"/>
        <end position="125"/>
    </location>
</feature>
<feature type="domain" description="Histidine kinase" evidence="6">
    <location>
        <begin position="586"/>
        <end position="810"/>
    </location>
</feature>
<dbReference type="RefSeq" id="WP_101308299.1">
    <property type="nucleotide sequence ID" value="NZ_MVDE01000003.1"/>
</dbReference>
<feature type="modified residue" description="4-aspartylphosphate" evidence="5">
    <location>
        <position position="57"/>
    </location>
</feature>
<reference evidence="8 9" key="1">
    <citation type="journal article" date="2017" name="Front. Microbiol.">
        <title>Labilibaculum manganireducens gen. nov., sp. nov. and Labilibaculum filiforme sp. nov., Novel Bacteroidetes Isolated from Subsurface Sediments of the Baltic Sea.</title>
        <authorList>
            <person name="Vandieken V."/>
            <person name="Marshall I.P."/>
            <person name="Niemann H."/>
            <person name="Engelen B."/>
            <person name="Cypionka H."/>
        </authorList>
    </citation>
    <scope>NUCLEOTIDE SEQUENCE [LARGE SCALE GENOMIC DNA]</scope>
    <source>
        <strain evidence="8 9">59.10-2M</strain>
    </source>
</reference>
<dbReference type="AlphaFoldDB" id="A0A2N3IEB7"/>
<protein>
    <recommendedName>
        <fullName evidence="2">histidine kinase</fullName>
        <ecNumber evidence="2">2.7.13.3</ecNumber>
    </recommendedName>
</protein>
<gene>
    <name evidence="8" type="ORF">BZG01_02730</name>
</gene>
<proteinExistence type="predicted"/>
<dbReference type="PROSITE" id="PS50110">
    <property type="entry name" value="RESPONSE_REGULATORY"/>
    <property type="match status" value="1"/>
</dbReference>
<organism evidence="8 9">
    <name type="scientific">Labilibaculum manganireducens</name>
    <dbReference type="NCBI Taxonomy" id="1940525"/>
    <lineage>
        <taxon>Bacteria</taxon>
        <taxon>Pseudomonadati</taxon>
        <taxon>Bacteroidota</taxon>
        <taxon>Bacteroidia</taxon>
        <taxon>Marinilabiliales</taxon>
        <taxon>Marinifilaceae</taxon>
        <taxon>Labilibaculum</taxon>
    </lineage>
</organism>
<evidence type="ECO:0000256" key="4">
    <source>
        <dbReference type="ARBA" id="ARBA00022777"/>
    </source>
</evidence>
<sequence>MELDFTPQLLIVDDRAENLELLKALLGKLHVGLELIQSPIKALQDIENKEYALIILDVQMPQMDGFLLAQKIRSGYVNKSTPIIFLTAIFLDKQSESKAYECGGVDFIMKPFDNTILINKINIFLELYKNRRLIESQNKKLTVALNEKDLLEGRLRNLASNYRSILEGQSELILKMDSLHRVEFANKAFTDFFNYILDGISRDSLASVNLVLQEQLIQGIKKLNGKNKFTTFEGHIVNSAGNNVCLEWTVFKEIEFDDTHYLAIGRDVSERKQLKDTLVKKESVLRKIQKKAKIGSFEWDSYSKIIRGSDEFLRLYDISSIDKENIFEEIKLKTHIDDKEAIERMLLNLPEKNQKIEFEHRYIYNSGEVKHFKIEMYSEYREAEDIFHLYGLVSDISQKKALELTFKESLSLENDAYSDKAIFELNAKNQISYLNDYACKFLECKALKDSKGMEFTQFFKGEDTKRIKKILNLSSSKKGFVFELLSIVTKKHSLKRIVLAAHSTLVNNEKGVRGIMMEIVTNGEVENNSFDYKDIITGLKRQEQEFEDKTNKLKEKVEQELRINDFHRQLLLKKSELESLGKMAGSMVNEINQPLTGISMIMDNILLRLSTNNIDEGYIREKCSQVFADIDRIKKYLSQIGIYNSSQKENTQELIDVKSLVHDSLNLIKKQYKTRTVEVSFDACSDDLYVTGNKYKFQKVIVDILNNAYESIEYKQQSSDAKKKVEWIKITAELVDKTVVIAIKDNGCGIDPDNLNYIFEPFFTTKQSGIGSGLGLYISKGIVQKMNGQISVSSKKNEFTEMKLILPFEFENSKKAIKFENN</sequence>
<dbReference type="InterPro" id="IPR005467">
    <property type="entry name" value="His_kinase_dom"/>
</dbReference>
<dbReference type="Gene3D" id="3.30.565.10">
    <property type="entry name" value="Histidine kinase-like ATPase, C-terminal domain"/>
    <property type="match status" value="1"/>
</dbReference>
<name>A0A2N3IEB7_9BACT</name>
<dbReference type="InterPro" id="IPR001789">
    <property type="entry name" value="Sig_transdc_resp-reg_receiver"/>
</dbReference>
<dbReference type="PANTHER" id="PTHR43047">
    <property type="entry name" value="TWO-COMPONENT HISTIDINE PROTEIN KINASE"/>
    <property type="match status" value="1"/>
</dbReference>
<dbReference type="CDD" id="cd00075">
    <property type="entry name" value="HATPase"/>
    <property type="match status" value="1"/>
</dbReference>
<dbReference type="InterPro" id="IPR003594">
    <property type="entry name" value="HATPase_dom"/>
</dbReference>
<dbReference type="Gene3D" id="3.40.50.2300">
    <property type="match status" value="1"/>
</dbReference>
<dbReference type="SMART" id="SM00387">
    <property type="entry name" value="HATPase_c"/>
    <property type="match status" value="1"/>
</dbReference>
<dbReference type="Pfam" id="PF00072">
    <property type="entry name" value="Response_reg"/>
    <property type="match status" value="1"/>
</dbReference>
<evidence type="ECO:0000259" key="7">
    <source>
        <dbReference type="PROSITE" id="PS50110"/>
    </source>
</evidence>
<dbReference type="SMART" id="SM00448">
    <property type="entry name" value="REC"/>
    <property type="match status" value="1"/>
</dbReference>
<dbReference type="InterPro" id="IPR004358">
    <property type="entry name" value="Sig_transdc_His_kin-like_C"/>
</dbReference>
<evidence type="ECO:0000256" key="2">
    <source>
        <dbReference type="ARBA" id="ARBA00012438"/>
    </source>
</evidence>
<evidence type="ECO:0000313" key="8">
    <source>
        <dbReference type="EMBL" id="PKQ68650.1"/>
    </source>
</evidence>
<keyword evidence="9" id="KW-1185">Reference proteome</keyword>